<dbReference type="AlphaFoldDB" id="A0A9D1P666"/>
<dbReference type="Proteomes" id="UP000886884">
    <property type="component" value="Unassembled WGS sequence"/>
</dbReference>
<protein>
    <submittedName>
        <fullName evidence="2">ABC-2 transporter permease</fullName>
    </submittedName>
</protein>
<evidence type="ECO:0000256" key="1">
    <source>
        <dbReference type="SAM" id="Phobius"/>
    </source>
</evidence>
<keyword evidence="1" id="KW-1133">Transmembrane helix</keyword>
<sequence>MRDCWKTARLDGLLLWPYKKAILLALLLPIAFAAINRSLLTGVSFAMCFAAMTTGYPFFLAEKNRMERLYAMLPVRKSAVVAGRYIGVLLLGAAALGISLAAQPLVLRALGEKVSAADVAGAAVAGALLFALYTVFQLPGYYRFGFLRGRIFMYIPVAGFLATLLLLSRAPAVSLFFAQTVGGSPAPFVALALALVAGMYAASLACSIQVVKNKAL</sequence>
<evidence type="ECO:0000313" key="2">
    <source>
        <dbReference type="EMBL" id="HIV26792.1"/>
    </source>
</evidence>
<keyword evidence="1" id="KW-0472">Membrane</keyword>
<feature type="transmembrane region" description="Helical" evidence="1">
    <location>
        <begin position="151"/>
        <end position="168"/>
    </location>
</feature>
<evidence type="ECO:0000313" key="3">
    <source>
        <dbReference type="Proteomes" id="UP000886884"/>
    </source>
</evidence>
<name>A0A9D1P666_9FIRM</name>
<keyword evidence="1" id="KW-0812">Transmembrane</keyword>
<feature type="transmembrane region" description="Helical" evidence="1">
    <location>
        <begin position="82"/>
        <end position="107"/>
    </location>
</feature>
<dbReference type="Pfam" id="PF13346">
    <property type="entry name" value="ABC2_membrane_5"/>
    <property type="match status" value="1"/>
</dbReference>
<dbReference type="InterPro" id="IPR025699">
    <property type="entry name" value="ABC2_memb-like"/>
</dbReference>
<feature type="transmembrane region" description="Helical" evidence="1">
    <location>
        <begin position="119"/>
        <end position="139"/>
    </location>
</feature>
<comment type="caution">
    <text evidence="2">The sequence shown here is derived from an EMBL/GenBank/DDBJ whole genome shotgun (WGS) entry which is preliminary data.</text>
</comment>
<proteinExistence type="predicted"/>
<feature type="transmembrane region" description="Helical" evidence="1">
    <location>
        <begin position="188"/>
        <end position="211"/>
    </location>
</feature>
<feature type="transmembrane region" description="Helical" evidence="1">
    <location>
        <begin position="43"/>
        <end position="61"/>
    </location>
</feature>
<accession>A0A9D1P666</accession>
<reference evidence="2" key="2">
    <citation type="journal article" date="2021" name="PeerJ">
        <title>Extensive microbial diversity within the chicken gut microbiome revealed by metagenomics and culture.</title>
        <authorList>
            <person name="Gilroy R."/>
            <person name="Ravi A."/>
            <person name="Getino M."/>
            <person name="Pursley I."/>
            <person name="Horton D.L."/>
            <person name="Alikhan N.F."/>
            <person name="Baker D."/>
            <person name="Gharbi K."/>
            <person name="Hall N."/>
            <person name="Watson M."/>
            <person name="Adriaenssens E.M."/>
            <person name="Foster-Nyarko E."/>
            <person name="Jarju S."/>
            <person name="Secka A."/>
            <person name="Antonio M."/>
            <person name="Oren A."/>
            <person name="Chaudhuri R.R."/>
            <person name="La Ragione R."/>
            <person name="Hildebrand F."/>
            <person name="Pallen M.J."/>
        </authorList>
    </citation>
    <scope>NUCLEOTIDE SEQUENCE</scope>
    <source>
        <strain evidence="2">CHK183-6373</strain>
    </source>
</reference>
<gene>
    <name evidence="2" type="ORF">IAA64_02390</name>
</gene>
<dbReference type="EMBL" id="DVOT01000044">
    <property type="protein sequence ID" value="HIV26792.1"/>
    <property type="molecule type" value="Genomic_DNA"/>
</dbReference>
<organism evidence="2 3">
    <name type="scientific">Candidatus Ornithocaccomicrobium faecavium</name>
    <dbReference type="NCBI Taxonomy" id="2840890"/>
    <lineage>
        <taxon>Bacteria</taxon>
        <taxon>Bacillati</taxon>
        <taxon>Bacillota</taxon>
        <taxon>Clostridia</taxon>
        <taxon>Candidatus Ornithocaccomicrobium</taxon>
    </lineage>
</organism>
<reference evidence="2" key="1">
    <citation type="submission" date="2020-10" db="EMBL/GenBank/DDBJ databases">
        <authorList>
            <person name="Gilroy R."/>
        </authorList>
    </citation>
    <scope>NUCLEOTIDE SEQUENCE</scope>
    <source>
        <strain evidence="2">CHK183-6373</strain>
    </source>
</reference>